<dbReference type="EMBL" id="LFQU01000013">
    <property type="protein sequence ID" value="KOO68465.1"/>
    <property type="molecule type" value="Genomic_DNA"/>
</dbReference>
<dbReference type="Gene3D" id="3.30.10.20">
    <property type="match status" value="1"/>
</dbReference>
<dbReference type="SUPFAM" id="SSF54184">
    <property type="entry name" value="Penicillin-binding protein 2x (pbp-2x), c-terminal domain"/>
    <property type="match status" value="1"/>
</dbReference>
<keyword evidence="1" id="KW-1133">Transmembrane helix</keyword>
<name>A0A8E1UQ48_9BACT</name>
<comment type="caution">
    <text evidence="3">The sequence shown here is derived from an EMBL/GenBank/DDBJ whole genome shotgun (WGS) entry which is preliminary data.</text>
</comment>
<dbReference type="CDD" id="cd06577">
    <property type="entry name" value="PASTA_pknB"/>
    <property type="match status" value="1"/>
</dbReference>
<dbReference type="PROSITE" id="PS51178">
    <property type="entry name" value="PASTA"/>
    <property type="match status" value="2"/>
</dbReference>
<evidence type="ECO:0000313" key="3">
    <source>
        <dbReference type="EMBL" id="KOO68465.1"/>
    </source>
</evidence>
<feature type="domain" description="PASTA" evidence="2">
    <location>
        <begin position="43"/>
        <end position="110"/>
    </location>
</feature>
<dbReference type="SMART" id="SM00740">
    <property type="entry name" value="PASTA"/>
    <property type="match status" value="1"/>
</dbReference>
<dbReference type="AlphaFoldDB" id="A0A8E1UQ48"/>
<dbReference type="Pfam" id="PF03793">
    <property type="entry name" value="PASTA"/>
    <property type="match status" value="1"/>
</dbReference>
<keyword evidence="1" id="KW-0812">Transmembrane</keyword>
<dbReference type="OrthoDB" id="9803895at2"/>
<feature type="domain" description="PASTA" evidence="2">
    <location>
        <begin position="112"/>
        <end position="182"/>
    </location>
</feature>
<sequence>MKTKDFFGKIFSLRLWANFLAMFLVVVLLCWGVKMGIDIYTHHGEKIKIPDVRHKLFADAEHILNDRGLQIVVSDTGYVKTLPPDCILEQSPEAGREVKSGRVVYVVINSSSSPMLTIPDIIDNCSYREARAKLMAMGFKVGPTEFIPGEKDWVYGLKSKGKSLRNGQKVSVNDVLVLQVGDGMRDMNDSIIYADPDFYYDGSADSTMHHDMADPSVQGVQTQGGDVDEFEVVTGPE</sequence>
<evidence type="ECO:0000256" key="1">
    <source>
        <dbReference type="SAM" id="Phobius"/>
    </source>
</evidence>
<gene>
    <name evidence="3" type="ORF">ACU52_08070</name>
</gene>
<dbReference type="RefSeq" id="WP_053398424.1">
    <property type="nucleotide sequence ID" value="NZ_DAWBWQ010000137.1"/>
</dbReference>
<keyword evidence="4" id="KW-1185">Reference proteome</keyword>
<dbReference type="Proteomes" id="UP000036951">
    <property type="component" value="Unassembled WGS sequence"/>
</dbReference>
<evidence type="ECO:0000313" key="4">
    <source>
        <dbReference type="Proteomes" id="UP000036951"/>
    </source>
</evidence>
<accession>A0A8E1UQ48</accession>
<organism evidence="3 4">
    <name type="scientific">Xylanibacter rarus</name>
    <dbReference type="NCBI Taxonomy" id="1676614"/>
    <lineage>
        <taxon>Bacteria</taxon>
        <taxon>Pseudomonadati</taxon>
        <taxon>Bacteroidota</taxon>
        <taxon>Bacteroidia</taxon>
        <taxon>Bacteroidales</taxon>
        <taxon>Prevotellaceae</taxon>
        <taxon>Xylanibacter</taxon>
    </lineage>
</organism>
<reference evidence="3 4" key="1">
    <citation type="submission" date="2015-06" db="EMBL/GenBank/DDBJ databases">
        <title>Prevotella sp. 109, sp. nov., a novel member of the family Prevotellaceae isolated from human faeces.</title>
        <authorList>
            <person name="Shkoporov A.N."/>
            <person name="Chaplin A.V."/>
            <person name="Kafarskaia L.I."/>
            <person name="Efimov B.A."/>
        </authorList>
    </citation>
    <scope>NUCLEOTIDE SEQUENCE [LARGE SCALE GENOMIC DNA]</scope>
    <source>
        <strain evidence="3 4">109</strain>
    </source>
</reference>
<protein>
    <submittedName>
        <fullName evidence="3">Penicillin-binding protein</fullName>
    </submittedName>
</protein>
<proteinExistence type="predicted"/>
<keyword evidence="1" id="KW-0472">Membrane</keyword>
<feature type="transmembrane region" description="Helical" evidence="1">
    <location>
        <begin position="15"/>
        <end position="33"/>
    </location>
</feature>
<evidence type="ECO:0000259" key="2">
    <source>
        <dbReference type="PROSITE" id="PS51178"/>
    </source>
</evidence>
<dbReference type="InterPro" id="IPR005543">
    <property type="entry name" value="PASTA_dom"/>
</dbReference>